<dbReference type="EMBL" id="MNCJ02000318">
    <property type="protein sequence ID" value="KAF5812604.1"/>
    <property type="molecule type" value="Genomic_DNA"/>
</dbReference>
<gene>
    <name evidence="1" type="ORF">HanXRQr2_Chr03g0088311</name>
</gene>
<comment type="caution">
    <text evidence="1">The sequence shown here is derived from an EMBL/GenBank/DDBJ whole genome shotgun (WGS) entry which is preliminary data.</text>
</comment>
<dbReference type="AlphaFoldDB" id="A0A9K3JCV9"/>
<reference evidence="1" key="1">
    <citation type="journal article" date="2017" name="Nature">
        <title>The sunflower genome provides insights into oil metabolism, flowering and Asterid evolution.</title>
        <authorList>
            <person name="Badouin H."/>
            <person name="Gouzy J."/>
            <person name="Grassa C.J."/>
            <person name="Murat F."/>
            <person name="Staton S.E."/>
            <person name="Cottret L."/>
            <person name="Lelandais-Briere C."/>
            <person name="Owens G.L."/>
            <person name="Carrere S."/>
            <person name="Mayjonade B."/>
            <person name="Legrand L."/>
            <person name="Gill N."/>
            <person name="Kane N.C."/>
            <person name="Bowers J.E."/>
            <person name="Hubner S."/>
            <person name="Bellec A."/>
            <person name="Berard A."/>
            <person name="Berges H."/>
            <person name="Blanchet N."/>
            <person name="Boniface M.C."/>
            <person name="Brunel D."/>
            <person name="Catrice O."/>
            <person name="Chaidir N."/>
            <person name="Claudel C."/>
            <person name="Donnadieu C."/>
            <person name="Faraut T."/>
            <person name="Fievet G."/>
            <person name="Helmstetter N."/>
            <person name="King M."/>
            <person name="Knapp S.J."/>
            <person name="Lai Z."/>
            <person name="Le Paslier M.C."/>
            <person name="Lippi Y."/>
            <person name="Lorenzon L."/>
            <person name="Mandel J.R."/>
            <person name="Marage G."/>
            <person name="Marchand G."/>
            <person name="Marquand E."/>
            <person name="Bret-Mestries E."/>
            <person name="Morien E."/>
            <person name="Nambeesan S."/>
            <person name="Nguyen T."/>
            <person name="Pegot-Espagnet P."/>
            <person name="Pouilly N."/>
            <person name="Raftis F."/>
            <person name="Sallet E."/>
            <person name="Schiex T."/>
            <person name="Thomas J."/>
            <person name="Vandecasteele C."/>
            <person name="Vares D."/>
            <person name="Vear F."/>
            <person name="Vautrin S."/>
            <person name="Crespi M."/>
            <person name="Mangin B."/>
            <person name="Burke J.M."/>
            <person name="Salse J."/>
            <person name="Munos S."/>
            <person name="Vincourt P."/>
            <person name="Rieseberg L.H."/>
            <person name="Langlade N.B."/>
        </authorList>
    </citation>
    <scope>NUCLEOTIDE SEQUENCE</scope>
    <source>
        <tissue evidence="1">Leaves</tissue>
    </source>
</reference>
<protein>
    <submittedName>
        <fullName evidence="1">Uncharacterized protein</fullName>
    </submittedName>
</protein>
<organism evidence="1 2">
    <name type="scientific">Helianthus annuus</name>
    <name type="common">Common sunflower</name>
    <dbReference type="NCBI Taxonomy" id="4232"/>
    <lineage>
        <taxon>Eukaryota</taxon>
        <taxon>Viridiplantae</taxon>
        <taxon>Streptophyta</taxon>
        <taxon>Embryophyta</taxon>
        <taxon>Tracheophyta</taxon>
        <taxon>Spermatophyta</taxon>
        <taxon>Magnoliopsida</taxon>
        <taxon>eudicotyledons</taxon>
        <taxon>Gunneridae</taxon>
        <taxon>Pentapetalae</taxon>
        <taxon>asterids</taxon>
        <taxon>campanulids</taxon>
        <taxon>Asterales</taxon>
        <taxon>Asteraceae</taxon>
        <taxon>Asteroideae</taxon>
        <taxon>Heliantheae alliance</taxon>
        <taxon>Heliantheae</taxon>
        <taxon>Helianthus</taxon>
    </lineage>
</organism>
<keyword evidence="2" id="KW-1185">Reference proteome</keyword>
<dbReference type="Gramene" id="mRNA:HanXRQr2_Chr03g0088311">
    <property type="protein sequence ID" value="mRNA:HanXRQr2_Chr03g0088311"/>
    <property type="gene ID" value="HanXRQr2_Chr03g0088311"/>
</dbReference>
<name>A0A9K3JCV9_HELAN</name>
<accession>A0A9K3JCV9</accession>
<evidence type="ECO:0000313" key="2">
    <source>
        <dbReference type="Proteomes" id="UP000215914"/>
    </source>
</evidence>
<proteinExistence type="predicted"/>
<dbReference type="Proteomes" id="UP000215914">
    <property type="component" value="Unassembled WGS sequence"/>
</dbReference>
<evidence type="ECO:0000313" key="1">
    <source>
        <dbReference type="EMBL" id="KAF5812604.1"/>
    </source>
</evidence>
<reference evidence="1" key="2">
    <citation type="submission" date="2020-06" db="EMBL/GenBank/DDBJ databases">
        <title>Helianthus annuus Genome sequencing and assembly Release 2.</title>
        <authorList>
            <person name="Gouzy J."/>
            <person name="Langlade N."/>
            <person name="Munos S."/>
        </authorList>
    </citation>
    <scope>NUCLEOTIDE SEQUENCE</scope>
    <source>
        <tissue evidence="1">Leaves</tissue>
    </source>
</reference>
<sequence length="61" mass="6652">MKGELDCFEFLTDDVAVWNPGGGSDGDFGWLFCWVGFHTICDGGLHIICDGGFIQLDLDPV</sequence>